<dbReference type="InterPro" id="IPR051229">
    <property type="entry name" value="ALYREF_mRNA_export"/>
</dbReference>
<dbReference type="OrthoDB" id="1049195at2759"/>
<keyword evidence="1 2" id="KW-0694">RNA-binding</keyword>
<evidence type="ECO:0000256" key="1">
    <source>
        <dbReference type="ARBA" id="ARBA00022884"/>
    </source>
</evidence>
<name>A0A6A4KRY0_9ERIC</name>
<dbReference type="SUPFAM" id="SSF54928">
    <property type="entry name" value="RNA-binding domain, RBD"/>
    <property type="match status" value="1"/>
</dbReference>
<dbReference type="Gene3D" id="3.30.70.330">
    <property type="match status" value="1"/>
</dbReference>
<dbReference type="GO" id="GO:0005634">
    <property type="term" value="C:nucleus"/>
    <property type="evidence" value="ECO:0007669"/>
    <property type="project" value="TreeGrafter"/>
</dbReference>
<evidence type="ECO:0000256" key="2">
    <source>
        <dbReference type="PROSITE-ProRule" id="PRU00176"/>
    </source>
</evidence>
<evidence type="ECO:0000256" key="3">
    <source>
        <dbReference type="SAM" id="MobiDB-lite"/>
    </source>
</evidence>
<gene>
    <name evidence="5" type="ORF">C3L33_20188</name>
</gene>
<feature type="compositionally biased region" description="Gly residues" evidence="3">
    <location>
        <begin position="18"/>
        <end position="38"/>
    </location>
</feature>
<comment type="caution">
    <text evidence="5">The sequence shown here is derived from an EMBL/GenBank/DDBJ whole genome shotgun (WGS) entry which is preliminary data.</text>
</comment>
<dbReference type="InterPro" id="IPR000504">
    <property type="entry name" value="RRM_dom"/>
</dbReference>
<feature type="domain" description="RRM" evidence="4">
    <location>
        <begin position="83"/>
        <end position="142"/>
    </location>
</feature>
<feature type="region of interest" description="Disordered" evidence="3">
    <location>
        <begin position="1"/>
        <end position="66"/>
    </location>
</feature>
<keyword evidence="6" id="KW-1185">Reference proteome</keyword>
<dbReference type="AlphaFoldDB" id="A0A6A4KRY0"/>
<feature type="non-terminal residue" evidence="5">
    <location>
        <position position="226"/>
    </location>
</feature>
<evidence type="ECO:0000313" key="5">
    <source>
        <dbReference type="EMBL" id="KAE9447912.1"/>
    </source>
</evidence>
<protein>
    <recommendedName>
        <fullName evidence="4">RRM domain-containing protein</fullName>
    </recommendedName>
</protein>
<sequence>MSNLDRSLDDIIKMNKKSGGGGGAKPRGGGARNSGSGPGPARRLPNRGANRTAPYAPFRGSRGGGVRAMKRSQKLCVVLNKIELFAEVGDLKRYSIHYDRSGRSKGTAEVVFSRRKDAEAAVKRYNNVQLDGKPTMIEIVGTNIATPATLPPPTIGMFGDQNGAPRRIYKDLKPLPDIGIETSSLSADTRADRGWKGFLGYTKSMAWRAVVDVVEAVAAAAVEAAK</sequence>
<organism evidence="5 6">
    <name type="scientific">Rhododendron williamsianum</name>
    <dbReference type="NCBI Taxonomy" id="262921"/>
    <lineage>
        <taxon>Eukaryota</taxon>
        <taxon>Viridiplantae</taxon>
        <taxon>Streptophyta</taxon>
        <taxon>Embryophyta</taxon>
        <taxon>Tracheophyta</taxon>
        <taxon>Spermatophyta</taxon>
        <taxon>Magnoliopsida</taxon>
        <taxon>eudicotyledons</taxon>
        <taxon>Gunneridae</taxon>
        <taxon>Pentapetalae</taxon>
        <taxon>asterids</taxon>
        <taxon>Ericales</taxon>
        <taxon>Ericaceae</taxon>
        <taxon>Ericoideae</taxon>
        <taxon>Rhodoreae</taxon>
        <taxon>Rhododendron</taxon>
    </lineage>
</organism>
<proteinExistence type="predicted"/>
<feature type="non-terminal residue" evidence="5">
    <location>
        <position position="1"/>
    </location>
</feature>
<dbReference type="Pfam" id="PF00076">
    <property type="entry name" value="RRM_1"/>
    <property type="match status" value="1"/>
</dbReference>
<dbReference type="GO" id="GO:0003729">
    <property type="term" value="F:mRNA binding"/>
    <property type="evidence" value="ECO:0007669"/>
    <property type="project" value="TreeGrafter"/>
</dbReference>
<accession>A0A6A4KRY0</accession>
<evidence type="ECO:0000259" key="4">
    <source>
        <dbReference type="PROSITE" id="PS50102"/>
    </source>
</evidence>
<dbReference type="InterPro" id="IPR035979">
    <property type="entry name" value="RBD_domain_sf"/>
</dbReference>
<dbReference type="EMBL" id="QEFC01003472">
    <property type="protein sequence ID" value="KAE9447912.1"/>
    <property type="molecule type" value="Genomic_DNA"/>
</dbReference>
<dbReference type="SMART" id="SM00360">
    <property type="entry name" value="RRM"/>
    <property type="match status" value="1"/>
</dbReference>
<dbReference type="Proteomes" id="UP000428333">
    <property type="component" value="Linkage Group LG12"/>
</dbReference>
<reference evidence="5 6" key="1">
    <citation type="journal article" date="2019" name="Genome Biol. Evol.">
        <title>The Rhododendron genome and chromosomal organization provide insight into shared whole-genome duplications across the heath family (Ericaceae).</title>
        <authorList>
            <person name="Soza V.L."/>
            <person name="Lindsley D."/>
            <person name="Waalkes A."/>
            <person name="Ramage E."/>
            <person name="Patwardhan R.P."/>
            <person name="Burton J.N."/>
            <person name="Adey A."/>
            <person name="Kumar A."/>
            <person name="Qiu R."/>
            <person name="Shendure J."/>
            <person name="Hall B."/>
        </authorList>
    </citation>
    <scope>NUCLEOTIDE SEQUENCE [LARGE SCALE GENOMIC DNA]</scope>
    <source>
        <strain evidence="5">RSF 1966-606</strain>
    </source>
</reference>
<feature type="compositionally biased region" description="Basic and acidic residues" evidence="3">
    <location>
        <begin position="1"/>
        <end position="13"/>
    </location>
</feature>
<dbReference type="PROSITE" id="PS50102">
    <property type="entry name" value="RRM"/>
    <property type="match status" value="1"/>
</dbReference>
<dbReference type="PANTHER" id="PTHR19965">
    <property type="entry name" value="RNA AND EXPORT FACTOR BINDING PROTEIN"/>
    <property type="match status" value="1"/>
</dbReference>
<dbReference type="GO" id="GO:0006406">
    <property type="term" value="P:mRNA export from nucleus"/>
    <property type="evidence" value="ECO:0007669"/>
    <property type="project" value="TreeGrafter"/>
</dbReference>
<dbReference type="PANTHER" id="PTHR19965:SF35">
    <property type="entry name" value="RNA ANNEALING PROTEIN YRA1"/>
    <property type="match status" value="1"/>
</dbReference>
<evidence type="ECO:0000313" key="6">
    <source>
        <dbReference type="Proteomes" id="UP000428333"/>
    </source>
</evidence>
<dbReference type="InterPro" id="IPR012677">
    <property type="entry name" value="Nucleotide-bd_a/b_plait_sf"/>
</dbReference>